<reference evidence="1" key="1">
    <citation type="submission" date="2022-03" db="EMBL/GenBank/DDBJ databases">
        <authorList>
            <person name="Martin H S."/>
        </authorList>
    </citation>
    <scope>NUCLEOTIDE SEQUENCE</scope>
</reference>
<evidence type="ECO:0000313" key="1">
    <source>
        <dbReference type="EMBL" id="CAH2043810.1"/>
    </source>
</evidence>
<protein>
    <submittedName>
        <fullName evidence="1">Uncharacterized protein</fullName>
    </submittedName>
</protein>
<keyword evidence="2" id="KW-1185">Reference proteome</keyword>
<dbReference type="Proteomes" id="UP000837857">
    <property type="component" value="Chromosome 15"/>
</dbReference>
<name>A0ABN8I0W7_9NEOP</name>
<feature type="non-terminal residue" evidence="1">
    <location>
        <position position="1"/>
    </location>
</feature>
<organism evidence="1 2">
    <name type="scientific">Iphiclides podalirius</name>
    <name type="common">scarce swallowtail</name>
    <dbReference type="NCBI Taxonomy" id="110791"/>
    <lineage>
        <taxon>Eukaryota</taxon>
        <taxon>Metazoa</taxon>
        <taxon>Ecdysozoa</taxon>
        <taxon>Arthropoda</taxon>
        <taxon>Hexapoda</taxon>
        <taxon>Insecta</taxon>
        <taxon>Pterygota</taxon>
        <taxon>Neoptera</taxon>
        <taxon>Endopterygota</taxon>
        <taxon>Lepidoptera</taxon>
        <taxon>Glossata</taxon>
        <taxon>Ditrysia</taxon>
        <taxon>Papilionoidea</taxon>
        <taxon>Papilionidae</taxon>
        <taxon>Papilioninae</taxon>
        <taxon>Iphiclides</taxon>
    </lineage>
</organism>
<gene>
    <name evidence="1" type="ORF">IPOD504_LOCUS4457</name>
</gene>
<proteinExistence type="predicted"/>
<dbReference type="EMBL" id="OW152827">
    <property type="protein sequence ID" value="CAH2043810.1"/>
    <property type="molecule type" value="Genomic_DNA"/>
</dbReference>
<sequence length="101" mass="10935">MGLRVGSMTRTPTHAGALIQDVSHPWGVRAKLRNTDCDVGSESGDMCPAPLALSSVDLVAIWRAHGELICHWVECKIENLHRPTYARRSLAAMAEVAIGSN</sequence>
<accession>A0ABN8I0W7</accession>
<evidence type="ECO:0000313" key="2">
    <source>
        <dbReference type="Proteomes" id="UP000837857"/>
    </source>
</evidence>